<sequence>MLMNLAVVLRILSYHNQIMKTDAGIECRSPLTLHDSFHGFAFYGFEEMHIWGANIGKHLWLMIDDNAQKFGINNPLFLLTKYKLLLGQYMELAKTQNPVDATSGQFKGNEFALLHTFKILP</sequence>
<gene>
    <name evidence="1" type="ORF">INT46_007072</name>
</gene>
<proteinExistence type="predicted"/>
<accession>A0A8H7RTM8</accession>
<dbReference type="AlphaFoldDB" id="A0A8H7RTM8"/>
<organism evidence="1 2">
    <name type="scientific">Mucor plumbeus</name>
    <dbReference type="NCBI Taxonomy" id="97098"/>
    <lineage>
        <taxon>Eukaryota</taxon>
        <taxon>Fungi</taxon>
        <taxon>Fungi incertae sedis</taxon>
        <taxon>Mucoromycota</taxon>
        <taxon>Mucoromycotina</taxon>
        <taxon>Mucoromycetes</taxon>
        <taxon>Mucorales</taxon>
        <taxon>Mucorineae</taxon>
        <taxon>Mucoraceae</taxon>
        <taxon>Mucor</taxon>
    </lineage>
</organism>
<dbReference type="OrthoDB" id="2289822at2759"/>
<keyword evidence="2" id="KW-1185">Reference proteome</keyword>
<protein>
    <submittedName>
        <fullName evidence="1">Uncharacterized protein</fullName>
    </submittedName>
</protein>
<comment type="caution">
    <text evidence="1">The sequence shown here is derived from an EMBL/GenBank/DDBJ whole genome shotgun (WGS) entry which is preliminary data.</text>
</comment>
<evidence type="ECO:0000313" key="2">
    <source>
        <dbReference type="Proteomes" id="UP000650833"/>
    </source>
</evidence>
<name>A0A8H7RTM8_9FUNG</name>
<dbReference type="EMBL" id="JAEPRC010000001">
    <property type="protein sequence ID" value="KAG2216012.1"/>
    <property type="molecule type" value="Genomic_DNA"/>
</dbReference>
<dbReference type="Proteomes" id="UP000650833">
    <property type="component" value="Unassembled WGS sequence"/>
</dbReference>
<evidence type="ECO:0000313" key="1">
    <source>
        <dbReference type="EMBL" id="KAG2216012.1"/>
    </source>
</evidence>
<reference evidence="1" key="1">
    <citation type="submission" date="2020-12" db="EMBL/GenBank/DDBJ databases">
        <title>Metabolic potential, ecology and presence of endohyphal bacteria is reflected in genomic diversity of Mucoromycotina.</title>
        <authorList>
            <person name="Muszewska A."/>
            <person name="Okrasinska A."/>
            <person name="Steczkiewicz K."/>
            <person name="Drgas O."/>
            <person name="Orlowska M."/>
            <person name="Perlinska-Lenart U."/>
            <person name="Aleksandrzak-Piekarczyk T."/>
            <person name="Szatraj K."/>
            <person name="Zielenkiewicz U."/>
            <person name="Pilsyk S."/>
            <person name="Malc E."/>
            <person name="Mieczkowski P."/>
            <person name="Kruszewska J.S."/>
            <person name="Biernat P."/>
            <person name="Pawlowska J."/>
        </authorList>
    </citation>
    <scope>NUCLEOTIDE SEQUENCE</scope>
    <source>
        <strain evidence="1">CBS 226.32</strain>
    </source>
</reference>